<gene>
    <name evidence="2" type="ORF">LG219_03675</name>
</gene>
<evidence type="ECO:0000259" key="1">
    <source>
        <dbReference type="Pfam" id="PF08495"/>
    </source>
</evidence>
<evidence type="ECO:0000313" key="3">
    <source>
        <dbReference type="Proteomes" id="UP001198034"/>
    </source>
</evidence>
<accession>A0ABS8BI54</accession>
<evidence type="ECO:0000313" key="2">
    <source>
        <dbReference type="EMBL" id="MCB5195390.1"/>
    </source>
</evidence>
<protein>
    <submittedName>
        <fullName evidence="2">FIST C-terminal domain-containing protein</fullName>
    </submittedName>
</protein>
<dbReference type="Proteomes" id="UP001198034">
    <property type="component" value="Unassembled WGS sequence"/>
</dbReference>
<dbReference type="EMBL" id="JAJAWG010000001">
    <property type="protein sequence ID" value="MCB5195390.1"/>
    <property type="molecule type" value="Genomic_DNA"/>
</dbReference>
<keyword evidence="3" id="KW-1185">Reference proteome</keyword>
<dbReference type="Pfam" id="PF08495">
    <property type="entry name" value="FIST"/>
    <property type="match status" value="1"/>
</dbReference>
<comment type="caution">
    <text evidence="2">The sequence shown here is derived from an EMBL/GenBank/DDBJ whole genome shotgun (WGS) entry which is preliminary data.</text>
</comment>
<proteinExistence type="predicted"/>
<sequence length="363" mass="38948">MAYSFILIACIVAGFKLSLYPYRHQGPPMHIASGYAHGPRPTPQVAIAAVSAAMARGGLSQAGSIYLFLSMHFQHDISNCLRAVTQVTGSFDIFGASAAGVFSDQDWSLDAPAAAALVLPAQMQRPSSSDYFSLAAPNAINSQWLNQGGRRFGGIAGDATGQGAYAIWQQGRPHTGFIQTPLTPCDIIVSQGFQALSPFYTITASNGLMLDRLEQQPAYLTLKPWLKQYPLHHLMAGLNDGTHTTWIPVIGVDEHKQSVMLAHAAPAAMQLCWGHFDSPSASHDLGLQLMQRLAGKPQPKWALVISGHRRVIAGNGLHEPDWSAIRSALPGVPFAGFYGNGQIVPLAKSNQIVDNSVVIALFD</sequence>
<dbReference type="InterPro" id="IPR013702">
    <property type="entry name" value="FIST_domain_N"/>
</dbReference>
<reference evidence="2 3" key="1">
    <citation type="submission" date="2021-10" db="EMBL/GenBank/DDBJ databases">
        <authorList>
            <person name="Chen M."/>
        </authorList>
    </citation>
    <scope>NUCLEOTIDE SEQUENCE [LARGE SCALE GENOMIC DNA]</scope>
    <source>
        <strain evidence="2 3">H3-26</strain>
    </source>
</reference>
<name>A0ABS8BI54_9NEIS</name>
<organism evidence="2 3">
    <name type="scientific">Deefgea salmonis</name>
    <dbReference type="NCBI Taxonomy" id="2875502"/>
    <lineage>
        <taxon>Bacteria</taxon>
        <taxon>Pseudomonadati</taxon>
        <taxon>Pseudomonadota</taxon>
        <taxon>Betaproteobacteria</taxon>
        <taxon>Neisseriales</taxon>
        <taxon>Chitinibacteraceae</taxon>
        <taxon>Deefgea</taxon>
    </lineage>
</organism>
<dbReference type="RefSeq" id="WP_226763174.1">
    <property type="nucleotide sequence ID" value="NZ_JAJAWG010000001.1"/>
</dbReference>
<feature type="domain" description="FIST" evidence="1">
    <location>
        <begin position="67"/>
        <end position="207"/>
    </location>
</feature>